<dbReference type="PRINTS" id="PR01438">
    <property type="entry name" value="UNVRSLSTRESS"/>
</dbReference>
<dbReference type="PANTHER" id="PTHR46268">
    <property type="entry name" value="STRESS RESPONSE PROTEIN NHAX"/>
    <property type="match status" value="1"/>
</dbReference>
<dbReference type="Proteomes" id="UP001320159">
    <property type="component" value="Unassembled WGS sequence"/>
</dbReference>
<comment type="caution">
    <text evidence="3">The sequence shown here is derived from an EMBL/GenBank/DDBJ whole genome shotgun (WGS) entry which is preliminary data.</text>
</comment>
<dbReference type="InterPro" id="IPR006016">
    <property type="entry name" value="UspA"/>
</dbReference>
<name>A0AAP2W705_9EURY</name>
<dbReference type="EMBL" id="PGCK01000005">
    <property type="protein sequence ID" value="MCD1294764.1"/>
    <property type="molecule type" value="Genomic_DNA"/>
</dbReference>
<accession>A0AAP2W705</accession>
<dbReference type="RefSeq" id="WP_230741599.1">
    <property type="nucleotide sequence ID" value="NZ_PGCK01000005.1"/>
</dbReference>
<dbReference type="InterPro" id="IPR014729">
    <property type="entry name" value="Rossmann-like_a/b/a_fold"/>
</dbReference>
<feature type="domain" description="UspA" evidence="2">
    <location>
        <begin position="1"/>
        <end position="142"/>
    </location>
</feature>
<reference evidence="3 4" key="1">
    <citation type="submission" date="2017-11" db="EMBL/GenBank/DDBJ databases">
        <title>Isolation and Characterization of Family Methanocellaceae Species from Potential Methane Hydrate Area Offshore Southwestern Taiwan.</title>
        <authorList>
            <person name="Zhang W.-L."/>
            <person name="Chen W.-C."/>
            <person name="Lai M.-C."/>
            <person name="Chen S.-C."/>
        </authorList>
    </citation>
    <scope>NUCLEOTIDE SEQUENCE [LARGE SCALE GENOMIC DNA]</scope>
    <source>
        <strain evidence="3 4">CWC-04</strain>
    </source>
</reference>
<proteinExistence type="inferred from homology"/>
<dbReference type="InterPro" id="IPR006015">
    <property type="entry name" value="Universal_stress_UspA"/>
</dbReference>
<organism evidence="3 4">
    <name type="scientific">Methanooceanicella nereidis</name>
    <dbReference type="NCBI Taxonomy" id="2052831"/>
    <lineage>
        <taxon>Archaea</taxon>
        <taxon>Methanobacteriati</taxon>
        <taxon>Methanobacteriota</taxon>
        <taxon>Stenosarchaea group</taxon>
        <taxon>Methanomicrobia</taxon>
        <taxon>Methanocellales</taxon>
        <taxon>Methanocellaceae</taxon>
        <taxon>Methanooceanicella</taxon>
    </lineage>
</organism>
<evidence type="ECO:0000256" key="1">
    <source>
        <dbReference type="ARBA" id="ARBA00008791"/>
    </source>
</evidence>
<protein>
    <submittedName>
        <fullName evidence="3">Universal stress protein</fullName>
    </submittedName>
</protein>
<sequence>MYKNILVPVDGSEQSFGAINVAGVIASSCNARVTLFHVRKPPESVVTDIITEDKLFSLPLIEKESEMFERCMEMLGKFNIKPSMKVVESDDIAGQIIYEYNSANYDAIIIGHRGRTMLKQLVLGSVANAVLVEAQCPVIMVHVPRKQD</sequence>
<comment type="similarity">
    <text evidence="1">Belongs to the universal stress protein A family.</text>
</comment>
<dbReference type="PANTHER" id="PTHR46268:SF6">
    <property type="entry name" value="UNIVERSAL STRESS PROTEIN UP12"/>
    <property type="match status" value="1"/>
</dbReference>
<keyword evidence="4" id="KW-1185">Reference proteome</keyword>
<dbReference type="CDD" id="cd00293">
    <property type="entry name" value="USP-like"/>
    <property type="match status" value="1"/>
</dbReference>
<dbReference type="SUPFAM" id="SSF52402">
    <property type="entry name" value="Adenine nucleotide alpha hydrolases-like"/>
    <property type="match status" value="1"/>
</dbReference>
<dbReference type="AlphaFoldDB" id="A0AAP2W705"/>
<gene>
    <name evidence="3" type="ORF">CUJ83_07100</name>
</gene>
<evidence type="ECO:0000259" key="2">
    <source>
        <dbReference type="Pfam" id="PF00582"/>
    </source>
</evidence>
<evidence type="ECO:0000313" key="4">
    <source>
        <dbReference type="Proteomes" id="UP001320159"/>
    </source>
</evidence>
<dbReference type="Pfam" id="PF00582">
    <property type="entry name" value="Usp"/>
    <property type="match status" value="1"/>
</dbReference>
<evidence type="ECO:0000313" key="3">
    <source>
        <dbReference type="EMBL" id="MCD1294764.1"/>
    </source>
</evidence>
<dbReference type="PROSITE" id="PS51257">
    <property type="entry name" value="PROKAR_LIPOPROTEIN"/>
    <property type="match status" value="1"/>
</dbReference>
<dbReference type="Gene3D" id="3.40.50.620">
    <property type="entry name" value="HUPs"/>
    <property type="match status" value="1"/>
</dbReference>